<evidence type="ECO:0000313" key="4">
    <source>
        <dbReference type="Proteomes" id="UP000184501"/>
    </source>
</evidence>
<dbReference type="Gene3D" id="1.10.287.850">
    <property type="entry name" value="HP0062-like domain"/>
    <property type="match status" value="1"/>
</dbReference>
<dbReference type="RefSeq" id="WP_073487976.1">
    <property type="nucleotide sequence ID" value="NZ_FQVN01000009.1"/>
</dbReference>
<accession>A0A1M5KDL7</accession>
<dbReference type="EMBL" id="FQVN01000009">
    <property type="protein sequence ID" value="SHG50857.1"/>
    <property type="molecule type" value="Genomic_DNA"/>
</dbReference>
<feature type="domain" description="PE" evidence="2">
    <location>
        <begin position="59"/>
        <end position="147"/>
    </location>
</feature>
<evidence type="ECO:0000259" key="2">
    <source>
        <dbReference type="Pfam" id="PF00934"/>
    </source>
</evidence>
<dbReference type="Proteomes" id="UP000184501">
    <property type="component" value="Unassembled WGS sequence"/>
</dbReference>
<dbReference type="OrthoDB" id="5192404at2"/>
<feature type="compositionally biased region" description="Basic and acidic residues" evidence="1">
    <location>
        <begin position="136"/>
        <end position="147"/>
    </location>
</feature>
<dbReference type="InterPro" id="IPR000084">
    <property type="entry name" value="PE-PGRS_N"/>
</dbReference>
<feature type="region of interest" description="Disordered" evidence="1">
    <location>
        <begin position="136"/>
        <end position="155"/>
    </location>
</feature>
<dbReference type="Pfam" id="PF00934">
    <property type="entry name" value="PE"/>
    <property type="match status" value="1"/>
</dbReference>
<evidence type="ECO:0000313" key="3">
    <source>
        <dbReference type="EMBL" id="SHG50857.1"/>
    </source>
</evidence>
<proteinExistence type="predicted"/>
<sequence>MAELVSGFWTATAAGAAVGGPVGAAMTVAGAATRAVDLARTTSGAGGGGAGGAGAHFAVDPDRIPELVAELEQARKKLREAAELANDSKKIDPMGKDQFSPHAAERMGPRLVENYLAANKRQQDDIKRMIESLDAAKKSYENTDDANKAAFRKRS</sequence>
<feature type="compositionally biased region" description="Basic and acidic residues" evidence="1">
    <location>
        <begin position="84"/>
        <end position="95"/>
    </location>
</feature>
<name>A0A1M5KDL7_STRHI</name>
<reference evidence="3 4" key="1">
    <citation type="submission" date="2016-11" db="EMBL/GenBank/DDBJ databases">
        <authorList>
            <person name="Jaros S."/>
            <person name="Januszkiewicz K."/>
            <person name="Wedrychowicz H."/>
        </authorList>
    </citation>
    <scope>NUCLEOTIDE SEQUENCE [LARGE SCALE GENOMIC DNA]</scope>
    <source>
        <strain evidence="3 4">DSM 44523</strain>
    </source>
</reference>
<evidence type="ECO:0000256" key="1">
    <source>
        <dbReference type="SAM" id="MobiDB-lite"/>
    </source>
</evidence>
<organism evidence="3 4">
    <name type="scientific">Streptoalloteichus hindustanus</name>
    <dbReference type="NCBI Taxonomy" id="2017"/>
    <lineage>
        <taxon>Bacteria</taxon>
        <taxon>Bacillati</taxon>
        <taxon>Actinomycetota</taxon>
        <taxon>Actinomycetes</taxon>
        <taxon>Pseudonocardiales</taxon>
        <taxon>Pseudonocardiaceae</taxon>
        <taxon>Streptoalloteichus</taxon>
    </lineage>
</organism>
<feature type="region of interest" description="Disordered" evidence="1">
    <location>
        <begin position="84"/>
        <end position="106"/>
    </location>
</feature>
<protein>
    <submittedName>
        <fullName evidence="3">PE family protein</fullName>
    </submittedName>
</protein>
<dbReference type="STRING" id="2017.SAMN05444320_109234"/>
<dbReference type="AlphaFoldDB" id="A0A1M5KDL7"/>
<keyword evidence="4" id="KW-1185">Reference proteome</keyword>
<gene>
    <name evidence="3" type="ORF">SAMN05444320_109234</name>
</gene>